<dbReference type="Proteomes" id="UP000193108">
    <property type="component" value="Unassembled WGS sequence"/>
</dbReference>
<accession>A0A1X1ZE49</accession>
<keyword evidence="4" id="KW-1133">Transmembrane helix</keyword>
<feature type="region of interest" description="Disordered" evidence="3">
    <location>
        <begin position="1"/>
        <end position="104"/>
    </location>
</feature>
<name>A0A1X1ZE49_MYCNO</name>
<evidence type="ECO:0000313" key="5">
    <source>
        <dbReference type="EMBL" id="ORW21629.1"/>
    </source>
</evidence>
<feature type="transmembrane region" description="Helical" evidence="4">
    <location>
        <begin position="119"/>
        <end position="141"/>
    </location>
</feature>
<evidence type="ECO:0000256" key="1">
    <source>
        <dbReference type="ARBA" id="ARBA00004370"/>
    </source>
</evidence>
<evidence type="ECO:0000256" key="4">
    <source>
        <dbReference type="SAM" id="Phobius"/>
    </source>
</evidence>
<proteinExistence type="predicted"/>
<dbReference type="AlphaFoldDB" id="A0A1X1ZE49"/>
<evidence type="ECO:0008006" key="7">
    <source>
        <dbReference type="Google" id="ProtNLM"/>
    </source>
</evidence>
<sequence>MPSRDPAKSGGKHAAKGASKDALTLAEAEAKAAEAAAELARARAELLKAQQESADAGEPEPAVASPVEADGEGSGTGETSDAGEASDAGEPAPDVAAAAPTEAAAQPPGLIRAWKRLRWVAATVAILAIGGLTAGSVVMLVHHRSVAERQHQSAEYAAAARQGVVTLMTLNYETVDDDVQAILDNSTGEFKKDFEAHVADFTKVARDSKTVTTVDTAVAGVESMSDDEAVVLVAATTKVTNTAGAKEEPRSWRLLVHLARDGGQVKLSKVDFAA</sequence>
<evidence type="ECO:0000313" key="6">
    <source>
        <dbReference type="Proteomes" id="UP000193108"/>
    </source>
</evidence>
<dbReference type="GO" id="GO:0016020">
    <property type="term" value="C:membrane"/>
    <property type="evidence" value="ECO:0007669"/>
    <property type="project" value="UniProtKB-SubCell"/>
</dbReference>
<comment type="subcellular location">
    <subcellularLocation>
        <location evidence="1">Membrane</location>
    </subcellularLocation>
</comment>
<evidence type="ECO:0000256" key="3">
    <source>
        <dbReference type="SAM" id="MobiDB-lite"/>
    </source>
</evidence>
<comment type="caution">
    <text evidence="5">The sequence shown here is derived from an EMBL/GenBank/DDBJ whole genome shotgun (WGS) entry which is preliminary data.</text>
</comment>
<gene>
    <name evidence="5" type="ORF">AWC18_09485</name>
</gene>
<feature type="compositionally biased region" description="Low complexity" evidence="3">
    <location>
        <begin position="16"/>
        <end position="39"/>
    </location>
</feature>
<keyword evidence="6" id="KW-1185">Reference proteome</keyword>
<reference evidence="5 6" key="1">
    <citation type="submission" date="2016-01" db="EMBL/GenBank/DDBJ databases">
        <title>The new phylogeny of the genus Mycobacterium.</title>
        <authorList>
            <person name="Tarcisio F."/>
            <person name="Conor M."/>
            <person name="Antonella G."/>
            <person name="Elisabetta G."/>
            <person name="Giulia F.S."/>
            <person name="Sara T."/>
            <person name="Anna F."/>
            <person name="Clotilde B."/>
            <person name="Roberto B."/>
            <person name="Veronica D.S."/>
            <person name="Fabio R."/>
            <person name="Monica P."/>
            <person name="Olivier J."/>
            <person name="Enrico T."/>
            <person name="Nicola S."/>
        </authorList>
    </citation>
    <scope>NUCLEOTIDE SEQUENCE [LARGE SCALE GENOMIC DNA]</scope>
    <source>
        <strain evidence="5 6">DSM 44164</strain>
    </source>
</reference>
<dbReference type="RefSeq" id="WP_085138495.1">
    <property type="nucleotide sequence ID" value="NZ_LQPI01000039.1"/>
</dbReference>
<keyword evidence="2 4" id="KW-0472">Membrane</keyword>
<evidence type="ECO:0000256" key="2">
    <source>
        <dbReference type="ARBA" id="ARBA00023136"/>
    </source>
</evidence>
<protein>
    <recommendedName>
        <fullName evidence="7">Mce associated membrane protein</fullName>
    </recommendedName>
</protein>
<dbReference type="EMBL" id="LQPI01000039">
    <property type="protein sequence ID" value="ORW21629.1"/>
    <property type="molecule type" value="Genomic_DNA"/>
</dbReference>
<organism evidence="5 6">
    <name type="scientific">Mycolicibacter nonchromogenicus</name>
    <name type="common">Mycobacterium nonchromogenicum</name>
    <dbReference type="NCBI Taxonomy" id="1782"/>
    <lineage>
        <taxon>Bacteria</taxon>
        <taxon>Bacillati</taxon>
        <taxon>Actinomycetota</taxon>
        <taxon>Actinomycetes</taxon>
        <taxon>Mycobacteriales</taxon>
        <taxon>Mycobacteriaceae</taxon>
        <taxon>Mycolicibacter</taxon>
    </lineage>
</organism>
<keyword evidence="4" id="KW-0812">Transmembrane</keyword>
<feature type="compositionally biased region" description="Low complexity" evidence="3">
    <location>
        <begin position="88"/>
        <end position="104"/>
    </location>
</feature>
<dbReference type="STRING" id="1782.AWC18_09485"/>
<dbReference type="PANTHER" id="PTHR37042:SF4">
    <property type="entry name" value="OUTER MEMBRANE PROTEIN RV1973"/>
    <property type="match status" value="1"/>
</dbReference>
<dbReference type="PANTHER" id="PTHR37042">
    <property type="entry name" value="OUTER MEMBRANE PROTEIN RV1973"/>
    <property type="match status" value="1"/>
</dbReference>